<name>A0A1W2BP11_9BACT</name>
<dbReference type="EMBL" id="FWXY01000009">
    <property type="protein sequence ID" value="SMC74603.1"/>
    <property type="molecule type" value="Genomic_DNA"/>
</dbReference>
<evidence type="ECO:0000256" key="2">
    <source>
        <dbReference type="ARBA" id="ARBA00022649"/>
    </source>
</evidence>
<dbReference type="AlphaFoldDB" id="A0A1W2BP11"/>
<evidence type="ECO:0000259" key="6">
    <source>
        <dbReference type="Pfam" id="PF13673"/>
    </source>
</evidence>
<dbReference type="Pfam" id="PF13673">
    <property type="entry name" value="Acetyltransf_10"/>
    <property type="match status" value="1"/>
</dbReference>
<evidence type="ECO:0000256" key="3">
    <source>
        <dbReference type="ARBA" id="ARBA00022679"/>
    </source>
</evidence>
<keyword evidence="3 7" id="KW-0808">Transferase</keyword>
<dbReference type="Proteomes" id="UP000192418">
    <property type="component" value="Unassembled WGS sequence"/>
</dbReference>
<sequence>MQSKKRNELHNDKFSLIPAMTKDDFRSWEIVCFDCGNDDLNEFFQIDAYPHHEQLLATTYYFQPKEATDSDIFYPVALVSLLNDRVEITREERKGSKKDFGKSLKKGIPYPKRNYSSFPAVKIGRLGVSTKFQGQEIGTSLLNMIKALFLTSNRTGCRYITVDAYQEALPFYYKNEFAPLWDEDENEPQRILYYDLKRFIPLL</sequence>
<dbReference type="RefSeq" id="WP_084068762.1">
    <property type="nucleotide sequence ID" value="NZ_FWXY01000009.1"/>
</dbReference>
<evidence type="ECO:0000256" key="1">
    <source>
        <dbReference type="ARBA" id="ARBA00022491"/>
    </source>
</evidence>
<dbReference type="PANTHER" id="PTHR36449:SF1">
    <property type="entry name" value="ACETYLTRANSFERASE"/>
    <property type="match status" value="1"/>
</dbReference>
<evidence type="ECO:0000256" key="4">
    <source>
        <dbReference type="ARBA" id="ARBA00023315"/>
    </source>
</evidence>
<dbReference type="InterPro" id="IPR000182">
    <property type="entry name" value="GNAT_dom"/>
</dbReference>
<evidence type="ECO:0000313" key="7">
    <source>
        <dbReference type="EMBL" id="SMC74603.1"/>
    </source>
</evidence>
<dbReference type="GO" id="GO:0016747">
    <property type="term" value="F:acyltransferase activity, transferring groups other than amino-acyl groups"/>
    <property type="evidence" value="ECO:0007669"/>
    <property type="project" value="InterPro"/>
</dbReference>
<reference evidence="7 8" key="1">
    <citation type="submission" date="2017-04" db="EMBL/GenBank/DDBJ databases">
        <authorList>
            <person name="Afonso C.L."/>
            <person name="Miller P.J."/>
            <person name="Scott M.A."/>
            <person name="Spackman E."/>
            <person name="Goraichik I."/>
            <person name="Dimitrov K.M."/>
            <person name="Suarez D.L."/>
            <person name="Swayne D.E."/>
        </authorList>
    </citation>
    <scope>NUCLEOTIDE SEQUENCE [LARGE SCALE GENOMIC DNA]</scope>
    <source>
        <strain evidence="7 8">DSM 3385</strain>
    </source>
</reference>
<dbReference type="Gene3D" id="3.40.630.30">
    <property type="match status" value="1"/>
</dbReference>
<dbReference type="OrthoDB" id="9801191at2"/>
<gene>
    <name evidence="7" type="ORF">SAMN02746065_10915</name>
</gene>
<comment type="catalytic activity">
    <reaction evidence="5">
        <text>glycyl-tRNA(Gly) + acetyl-CoA = N-acetylglycyl-tRNA(Gly) + CoA + H(+)</text>
        <dbReference type="Rhea" id="RHEA:81867"/>
        <dbReference type="Rhea" id="RHEA-COMP:9683"/>
        <dbReference type="Rhea" id="RHEA-COMP:19766"/>
        <dbReference type="ChEBI" id="CHEBI:15378"/>
        <dbReference type="ChEBI" id="CHEBI:57287"/>
        <dbReference type="ChEBI" id="CHEBI:57288"/>
        <dbReference type="ChEBI" id="CHEBI:78522"/>
        <dbReference type="ChEBI" id="CHEBI:232036"/>
    </reaction>
</comment>
<dbReference type="STRING" id="1121400.SAMN02746065_10915"/>
<protein>
    <submittedName>
        <fullName evidence="7">Acetyltransferase (GNAT) domain-containing protein</fullName>
    </submittedName>
</protein>
<dbReference type="SUPFAM" id="SSF55729">
    <property type="entry name" value="Acyl-CoA N-acyltransferases (Nat)"/>
    <property type="match status" value="1"/>
</dbReference>
<proteinExistence type="predicted"/>
<dbReference type="InterPro" id="IPR016181">
    <property type="entry name" value="Acyl_CoA_acyltransferase"/>
</dbReference>
<accession>A0A1W2BP11</accession>
<keyword evidence="8" id="KW-1185">Reference proteome</keyword>
<keyword evidence="4" id="KW-0012">Acyltransferase</keyword>
<evidence type="ECO:0000313" key="8">
    <source>
        <dbReference type="Proteomes" id="UP000192418"/>
    </source>
</evidence>
<dbReference type="PANTHER" id="PTHR36449">
    <property type="entry name" value="ACETYLTRANSFERASE-RELATED"/>
    <property type="match status" value="1"/>
</dbReference>
<evidence type="ECO:0000256" key="5">
    <source>
        <dbReference type="ARBA" id="ARBA00049880"/>
    </source>
</evidence>
<feature type="domain" description="N-acetyltransferase" evidence="6">
    <location>
        <begin position="122"/>
        <end position="183"/>
    </location>
</feature>
<keyword evidence="1" id="KW-0678">Repressor</keyword>
<organism evidence="7 8">
    <name type="scientific">Desulfocicer vacuolatum DSM 3385</name>
    <dbReference type="NCBI Taxonomy" id="1121400"/>
    <lineage>
        <taxon>Bacteria</taxon>
        <taxon>Pseudomonadati</taxon>
        <taxon>Thermodesulfobacteriota</taxon>
        <taxon>Desulfobacteria</taxon>
        <taxon>Desulfobacterales</taxon>
        <taxon>Desulfobacteraceae</taxon>
        <taxon>Desulfocicer</taxon>
    </lineage>
</organism>
<keyword evidence="2" id="KW-1277">Toxin-antitoxin system</keyword>